<evidence type="ECO:0000313" key="2">
    <source>
        <dbReference type="Proteomes" id="UP000032568"/>
    </source>
</evidence>
<proteinExistence type="predicted"/>
<dbReference type="EMBL" id="CP059735">
    <property type="protein sequence ID" value="WDE01194.1"/>
    <property type="molecule type" value="Genomic_DNA"/>
</dbReference>
<protein>
    <submittedName>
        <fullName evidence="1">Uncharacterized protein</fullName>
    </submittedName>
</protein>
<dbReference type="AlphaFoldDB" id="A0AAE9YVN8"/>
<keyword evidence="2" id="KW-1185">Reference proteome</keyword>
<dbReference type="Proteomes" id="UP000032568">
    <property type="component" value="Chromosome"/>
</dbReference>
<dbReference type="RefSeq" id="WP_044831490.1">
    <property type="nucleotide sequence ID" value="NZ_CP059735.1"/>
</dbReference>
<gene>
    <name evidence="1" type="ORF">SG35_011450</name>
</gene>
<organism evidence="1 2">
    <name type="scientific">Thalassomonas actiniarum</name>
    <dbReference type="NCBI Taxonomy" id="485447"/>
    <lineage>
        <taxon>Bacteria</taxon>
        <taxon>Pseudomonadati</taxon>
        <taxon>Pseudomonadota</taxon>
        <taxon>Gammaproteobacteria</taxon>
        <taxon>Alteromonadales</taxon>
        <taxon>Colwelliaceae</taxon>
        <taxon>Thalassomonas</taxon>
    </lineage>
</organism>
<accession>A0AAE9YVN8</accession>
<evidence type="ECO:0000313" key="1">
    <source>
        <dbReference type="EMBL" id="WDE01194.1"/>
    </source>
</evidence>
<reference evidence="1 2" key="1">
    <citation type="journal article" date="2015" name="Genome Announc.">
        <title>Draft Genome Sequences of Marine Isolates of Thalassomonas viridans and Thalassomonas actiniarum.</title>
        <authorList>
            <person name="Olonade I."/>
            <person name="van Zyl L.J."/>
            <person name="Trindade M."/>
        </authorList>
    </citation>
    <scope>NUCLEOTIDE SEQUENCE [LARGE SCALE GENOMIC DNA]</scope>
    <source>
        <strain evidence="1 2">A5K-106</strain>
    </source>
</reference>
<name>A0AAE9YVN8_9GAMM</name>
<reference evidence="1 2" key="2">
    <citation type="journal article" date="2022" name="Mar. Drugs">
        <title>Bioassay-Guided Fractionation Leads to the Detection of Cholic Acid Generated by the Rare Thalassomonas sp.</title>
        <authorList>
            <person name="Pheiffer F."/>
            <person name="Schneider Y.K."/>
            <person name="Hansen E.H."/>
            <person name="Andersen J.H."/>
            <person name="Isaksson J."/>
            <person name="Busche T."/>
            <person name="R C."/>
            <person name="Kalinowski J."/>
            <person name="Zyl L.V."/>
            <person name="Trindade M."/>
        </authorList>
    </citation>
    <scope>NUCLEOTIDE SEQUENCE [LARGE SCALE GENOMIC DNA]</scope>
    <source>
        <strain evidence="1 2">A5K-106</strain>
    </source>
</reference>
<dbReference type="KEGG" id="tact:SG35_011450"/>
<sequence>MSYLNTNNLPSGYIVVAEIFDAFAKEEMFYLIKNAQEVIYLRKDKFISPAPSWHKEDEPGYSLEQFVVPLTSLPWLVDIIENKFWKKPGQGGAPADVLHYKNTFGGEDLKIRFTPNCQKEFEPGVTITNLLQAPRTF</sequence>